<evidence type="ECO:0000313" key="1">
    <source>
        <dbReference type="EMBL" id="JAA66466.1"/>
    </source>
</evidence>
<dbReference type="SUPFAM" id="SSF52047">
    <property type="entry name" value="RNI-like"/>
    <property type="match status" value="1"/>
</dbReference>
<dbReference type="InterPro" id="IPR032675">
    <property type="entry name" value="LRR_dom_sf"/>
</dbReference>
<sequence>MDSILRVDEETRKNMALLKKYFQDLDIPPSLKHTSLYSEAEVVLNELISAMDDIPTPILSVNEVLDNIVELEKTETAEDLTELFRGFDSEQYDEVFEDDDVDDDDEKTLVCTGDSARKLPRGAFVRSRSAKFNKNIDSVFRHAESLTKADCPIHEDASWSRVINLCEKRQSLVNPPLILPATPSCRTLDIVRHSNALSICIFTSIWVNFITSKIERLVCHATDLTDGSVYELTRRAPHLKILEIHDASLLTDKSMIMITYQLKKLEHLVLYDAFGIAQKGVARIILSQLPLKSLCIVGAKNVTAGTYKKLIKKKRSVIAAYCSVE</sequence>
<accession>A0A0K8R5Y4</accession>
<dbReference type="AlphaFoldDB" id="A0A0K8R5Y4"/>
<protein>
    <submittedName>
        <fullName evidence="1">Putative leucine rich repeat some</fullName>
    </submittedName>
</protein>
<dbReference type="Gene3D" id="3.80.10.10">
    <property type="entry name" value="Ribonuclease Inhibitor"/>
    <property type="match status" value="1"/>
</dbReference>
<organism evidence="1">
    <name type="scientific">Ixodes ricinus</name>
    <name type="common">Common tick</name>
    <name type="synonym">Acarus ricinus</name>
    <dbReference type="NCBI Taxonomy" id="34613"/>
    <lineage>
        <taxon>Eukaryota</taxon>
        <taxon>Metazoa</taxon>
        <taxon>Ecdysozoa</taxon>
        <taxon>Arthropoda</taxon>
        <taxon>Chelicerata</taxon>
        <taxon>Arachnida</taxon>
        <taxon>Acari</taxon>
        <taxon>Parasitiformes</taxon>
        <taxon>Ixodida</taxon>
        <taxon>Ixodoidea</taxon>
        <taxon>Ixodidae</taxon>
        <taxon>Ixodinae</taxon>
        <taxon>Ixodes</taxon>
    </lineage>
</organism>
<proteinExistence type="evidence at transcript level"/>
<reference evidence="1" key="1">
    <citation type="submission" date="2012-12" db="EMBL/GenBank/DDBJ databases">
        <title>Identification and characterization of a phenylalanine ammonia-lyase gene family in Isatis indigotica Fort.</title>
        <authorList>
            <person name="Liu Q."/>
            <person name="Chen J."/>
            <person name="Zhou X."/>
            <person name="Di P."/>
            <person name="Xiao Y."/>
            <person name="Xuan H."/>
            <person name="Zhang L."/>
            <person name="Chen W."/>
        </authorList>
    </citation>
    <scope>NUCLEOTIDE SEQUENCE</scope>
    <source>
        <tissue evidence="1">Salivary gland</tissue>
    </source>
</reference>
<name>A0A0K8R5Y4_IXORI</name>
<dbReference type="EMBL" id="GADI01007342">
    <property type="protein sequence ID" value="JAA66466.1"/>
    <property type="molecule type" value="mRNA"/>
</dbReference>